<keyword evidence="3" id="KW-1185">Reference proteome</keyword>
<evidence type="ECO:0000313" key="3">
    <source>
        <dbReference type="Proteomes" id="UP001324993"/>
    </source>
</evidence>
<dbReference type="RefSeq" id="WP_319831321.1">
    <property type="nucleotide sequence ID" value="NZ_CP138858.1"/>
</dbReference>
<gene>
    <name evidence="2" type="ORF">SH580_13190</name>
</gene>
<dbReference type="Proteomes" id="UP001324993">
    <property type="component" value="Chromosome"/>
</dbReference>
<protein>
    <recommendedName>
        <fullName evidence="4">Lipoprotein</fullName>
    </recommendedName>
</protein>
<feature type="signal peptide" evidence="1">
    <location>
        <begin position="1"/>
        <end position="23"/>
    </location>
</feature>
<reference evidence="2 3" key="1">
    <citation type="submission" date="2023-11" db="EMBL/GenBank/DDBJ databases">
        <title>Coraliomargarita sp. nov., isolated from marine algae.</title>
        <authorList>
            <person name="Lee J.K."/>
            <person name="Baek J.H."/>
            <person name="Kim J.M."/>
            <person name="Choi D.G."/>
            <person name="Jeon C.O."/>
        </authorList>
    </citation>
    <scope>NUCLEOTIDE SEQUENCE [LARGE SCALE GENOMIC DNA]</scope>
    <source>
        <strain evidence="2 3">J2-16</strain>
    </source>
</reference>
<evidence type="ECO:0008006" key="4">
    <source>
        <dbReference type="Google" id="ProtNLM"/>
    </source>
</evidence>
<evidence type="ECO:0000313" key="2">
    <source>
        <dbReference type="EMBL" id="WPJ94388.1"/>
    </source>
</evidence>
<organism evidence="2 3">
    <name type="scientific">Coraliomargarita algicola</name>
    <dbReference type="NCBI Taxonomy" id="3092156"/>
    <lineage>
        <taxon>Bacteria</taxon>
        <taxon>Pseudomonadati</taxon>
        <taxon>Verrucomicrobiota</taxon>
        <taxon>Opitutia</taxon>
        <taxon>Puniceicoccales</taxon>
        <taxon>Coraliomargaritaceae</taxon>
        <taxon>Coraliomargarita</taxon>
    </lineage>
</organism>
<proteinExistence type="predicted"/>
<keyword evidence="1" id="KW-0732">Signal</keyword>
<sequence length="230" mass="25768">MRKLKYKSLLAIAIISCAGCSDSDTTITGTSSSDWPDEALLEVNCPNSSDGEWTESNFSTFGRPLLSGFLKSDPPSFLNDCTAYTGFYPDYWSEKDKTLALLLGFRQIQIKNGELYTMVRFTGIDDILEKYAPGYKQAIEYKQRVKWNSPRKVDIGEIIDVRLGQSVFLNFNDSERTDTKHHPLGFLLKTHDSNIEKATQHEFFSPATAAKAINSAASTFTLCFENCHGT</sequence>
<name>A0ABZ0RH05_9BACT</name>
<feature type="chain" id="PRO_5047471187" description="Lipoprotein" evidence="1">
    <location>
        <begin position="24"/>
        <end position="230"/>
    </location>
</feature>
<dbReference type="EMBL" id="CP138858">
    <property type="protein sequence ID" value="WPJ94388.1"/>
    <property type="molecule type" value="Genomic_DNA"/>
</dbReference>
<evidence type="ECO:0000256" key="1">
    <source>
        <dbReference type="SAM" id="SignalP"/>
    </source>
</evidence>
<accession>A0ABZ0RH05</accession>